<dbReference type="PROSITE" id="PS51353">
    <property type="entry name" value="ARSC"/>
    <property type="match status" value="1"/>
</dbReference>
<dbReference type="EMBL" id="CP036291">
    <property type="protein sequence ID" value="QDU89328.1"/>
    <property type="molecule type" value="Genomic_DNA"/>
</dbReference>
<dbReference type="RefSeq" id="WP_197526791.1">
    <property type="nucleotide sequence ID" value="NZ_CP036291.1"/>
</dbReference>
<reference evidence="4 5" key="1">
    <citation type="submission" date="2019-02" db="EMBL/GenBank/DDBJ databases">
        <title>Deep-cultivation of Planctomycetes and their phenomic and genomic characterization uncovers novel biology.</title>
        <authorList>
            <person name="Wiegand S."/>
            <person name="Jogler M."/>
            <person name="Boedeker C."/>
            <person name="Pinto D."/>
            <person name="Vollmers J."/>
            <person name="Rivas-Marin E."/>
            <person name="Kohn T."/>
            <person name="Peeters S.H."/>
            <person name="Heuer A."/>
            <person name="Rast P."/>
            <person name="Oberbeckmann S."/>
            <person name="Bunk B."/>
            <person name="Jeske O."/>
            <person name="Meyerdierks A."/>
            <person name="Storesund J.E."/>
            <person name="Kallscheuer N."/>
            <person name="Luecker S."/>
            <person name="Lage O.M."/>
            <person name="Pohl T."/>
            <person name="Merkel B.J."/>
            <person name="Hornburger P."/>
            <person name="Mueller R.-W."/>
            <person name="Bruemmer F."/>
            <person name="Labrenz M."/>
            <person name="Spormann A.M."/>
            <person name="Op den Camp H."/>
            <person name="Overmann J."/>
            <person name="Amann R."/>
            <person name="Jetten M.S.M."/>
            <person name="Mascher T."/>
            <person name="Medema M.H."/>
            <person name="Devos D.P."/>
            <person name="Kaster A.-K."/>
            <person name="Ovreas L."/>
            <person name="Rohde M."/>
            <person name="Galperin M.Y."/>
            <person name="Jogler C."/>
        </authorList>
    </citation>
    <scope>NUCLEOTIDE SEQUENCE [LARGE SCALE GENOMIC DNA]</scope>
    <source>
        <strain evidence="4 5">Pla175</strain>
    </source>
</reference>
<gene>
    <name evidence="4" type="primary">arsC_2</name>
    <name evidence="4" type="ORF">Pla175_27170</name>
</gene>
<evidence type="ECO:0000313" key="4">
    <source>
        <dbReference type="EMBL" id="QDU89328.1"/>
    </source>
</evidence>
<dbReference type="InterPro" id="IPR036249">
    <property type="entry name" value="Thioredoxin-like_sf"/>
</dbReference>
<dbReference type="SUPFAM" id="SSF52833">
    <property type="entry name" value="Thioredoxin-like"/>
    <property type="match status" value="1"/>
</dbReference>
<keyword evidence="5" id="KW-1185">Reference proteome</keyword>
<evidence type="ECO:0000313" key="5">
    <source>
        <dbReference type="Proteomes" id="UP000317429"/>
    </source>
</evidence>
<dbReference type="PANTHER" id="PTHR30041">
    <property type="entry name" value="ARSENATE REDUCTASE"/>
    <property type="match status" value="1"/>
</dbReference>
<dbReference type="NCBIfam" id="TIGR00014">
    <property type="entry name" value="arsC"/>
    <property type="match status" value="1"/>
</dbReference>
<dbReference type="Gene3D" id="3.40.30.10">
    <property type="entry name" value="Glutaredoxin"/>
    <property type="match status" value="1"/>
</dbReference>
<name>A0A518DCW5_9BACT</name>
<organism evidence="4 5">
    <name type="scientific">Pirellulimonas nuda</name>
    <dbReference type="NCBI Taxonomy" id="2528009"/>
    <lineage>
        <taxon>Bacteria</taxon>
        <taxon>Pseudomonadati</taxon>
        <taxon>Planctomycetota</taxon>
        <taxon>Planctomycetia</taxon>
        <taxon>Pirellulales</taxon>
        <taxon>Lacipirellulaceae</taxon>
        <taxon>Pirellulimonas</taxon>
    </lineage>
</organism>
<accession>A0A518DCW5</accession>
<dbReference type="Proteomes" id="UP000317429">
    <property type="component" value="Chromosome"/>
</dbReference>
<evidence type="ECO:0000256" key="1">
    <source>
        <dbReference type="ARBA" id="ARBA00007198"/>
    </source>
</evidence>
<proteinExistence type="inferred from homology"/>
<evidence type="ECO:0000256" key="2">
    <source>
        <dbReference type="ARBA" id="ARBA00023002"/>
    </source>
</evidence>
<dbReference type="Pfam" id="PF03960">
    <property type="entry name" value="ArsC"/>
    <property type="match status" value="1"/>
</dbReference>
<dbReference type="AlphaFoldDB" id="A0A518DCW5"/>
<dbReference type="CDD" id="cd03034">
    <property type="entry name" value="ArsC_ArsC"/>
    <property type="match status" value="1"/>
</dbReference>
<dbReference type="InterPro" id="IPR006660">
    <property type="entry name" value="Arsenate_reductase-like"/>
</dbReference>
<keyword evidence="2 4" id="KW-0560">Oxidoreductase</keyword>
<comment type="similarity">
    <text evidence="1 3">Belongs to the ArsC family.</text>
</comment>
<dbReference type="GO" id="GO:0008794">
    <property type="term" value="F:arsenate reductase (glutaredoxin) activity"/>
    <property type="evidence" value="ECO:0007669"/>
    <property type="project" value="UniProtKB-EC"/>
</dbReference>
<dbReference type="PANTHER" id="PTHR30041:SF4">
    <property type="entry name" value="ARSENATE REDUCTASE"/>
    <property type="match status" value="1"/>
</dbReference>
<dbReference type="KEGG" id="pnd:Pla175_27170"/>
<protein>
    <submittedName>
        <fullName evidence="4">Arsenate reductase</fullName>
        <ecNumber evidence="4">1.20.4.1</ecNumber>
    </submittedName>
</protein>
<dbReference type="InterPro" id="IPR006659">
    <property type="entry name" value="Arsenate_reductase"/>
</dbReference>
<evidence type="ECO:0000256" key="3">
    <source>
        <dbReference type="PROSITE-ProRule" id="PRU01282"/>
    </source>
</evidence>
<sequence>METTVTIYHNPQCSKSREALEYLQANGIQPTVVEYLRTPLDIDELRRLVKLLGVAPSSMVRARDFQRLELDSPTDADGWLGLIALHPELLERPVVVVGDRARIGRPVERLADLVDAAKSAG</sequence>
<dbReference type="EC" id="1.20.4.1" evidence="4"/>